<feature type="compositionally biased region" description="Basic and acidic residues" evidence="1">
    <location>
        <begin position="18"/>
        <end position="28"/>
    </location>
</feature>
<name>A0AAW0BVL8_9AGAR</name>
<feature type="compositionally biased region" description="Basic and acidic residues" evidence="1">
    <location>
        <begin position="227"/>
        <end position="236"/>
    </location>
</feature>
<evidence type="ECO:0000313" key="3">
    <source>
        <dbReference type="Proteomes" id="UP001383192"/>
    </source>
</evidence>
<dbReference type="Proteomes" id="UP001383192">
    <property type="component" value="Unassembled WGS sequence"/>
</dbReference>
<comment type="caution">
    <text evidence="2">The sequence shown here is derived from an EMBL/GenBank/DDBJ whole genome shotgun (WGS) entry which is preliminary data.</text>
</comment>
<protein>
    <submittedName>
        <fullName evidence="2">Uncharacterized protein</fullName>
    </submittedName>
</protein>
<feature type="compositionally biased region" description="Polar residues" evidence="1">
    <location>
        <begin position="126"/>
        <end position="148"/>
    </location>
</feature>
<gene>
    <name evidence="2" type="ORF">VNI00_014237</name>
</gene>
<keyword evidence="3" id="KW-1185">Reference proteome</keyword>
<sequence length="281" mass="29568">MDADGTRWNGARSLVGIRNRDHADEHTGDNALAGGTNQDDLRDLQILQHPSEGPHTANDNVQGDHTSSGLVTGPSNIRVSHNTSITSLQDQGNNSQTGSDGGNGASTSRADDVQESGGIQVHESWGNATSEVAGGTLNQGVPESQAANESPVLPSDNDERAASRAVAGGTDSDRSEDLPTTLSTTRGDEPDVVPGGIVSLDSDPDRAAPVSDYTPGNVASPAEEQGEQAKHAHEEQATGGMRGTADPSSSQDQGQRRLRRDEHRGSNKLNDPNHLRMFRYE</sequence>
<accession>A0AAW0BVL8</accession>
<dbReference type="AlphaFoldDB" id="A0AAW0BVL8"/>
<proteinExistence type="predicted"/>
<organism evidence="2 3">
    <name type="scientific">Paramarasmius palmivorus</name>
    <dbReference type="NCBI Taxonomy" id="297713"/>
    <lineage>
        <taxon>Eukaryota</taxon>
        <taxon>Fungi</taxon>
        <taxon>Dikarya</taxon>
        <taxon>Basidiomycota</taxon>
        <taxon>Agaricomycotina</taxon>
        <taxon>Agaricomycetes</taxon>
        <taxon>Agaricomycetidae</taxon>
        <taxon>Agaricales</taxon>
        <taxon>Marasmiineae</taxon>
        <taxon>Marasmiaceae</taxon>
        <taxon>Paramarasmius</taxon>
    </lineage>
</organism>
<reference evidence="2 3" key="1">
    <citation type="submission" date="2024-01" db="EMBL/GenBank/DDBJ databases">
        <title>A draft genome for a cacao thread blight-causing isolate of Paramarasmius palmivorus.</title>
        <authorList>
            <person name="Baruah I.K."/>
            <person name="Bukari Y."/>
            <person name="Amoako-Attah I."/>
            <person name="Meinhardt L.W."/>
            <person name="Bailey B.A."/>
            <person name="Cohen S.P."/>
        </authorList>
    </citation>
    <scope>NUCLEOTIDE SEQUENCE [LARGE SCALE GENOMIC DNA]</scope>
    <source>
        <strain evidence="2 3">GH-12</strain>
    </source>
</reference>
<feature type="region of interest" description="Disordered" evidence="1">
    <location>
        <begin position="1"/>
        <end position="114"/>
    </location>
</feature>
<evidence type="ECO:0000313" key="2">
    <source>
        <dbReference type="EMBL" id="KAK7030315.1"/>
    </source>
</evidence>
<evidence type="ECO:0000256" key="1">
    <source>
        <dbReference type="SAM" id="MobiDB-lite"/>
    </source>
</evidence>
<feature type="compositionally biased region" description="Polar residues" evidence="1">
    <location>
        <begin position="57"/>
        <end position="98"/>
    </location>
</feature>
<feature type="region of interest" description="Disordered" evidence="1">
    <location>
        <begin position="126"/>
        <end position="281"/>
    </location>
</feature>
<dbReference type="EMBL" id="JAYKXP010000078">
    <property type="protein sequence ID" value="KAK7030315.1"/>
    <property type="molecule type" value="Genomic_DNA"/>
</dbReference>
<feature type="compositionally biased region" description="Basic and acidic residues" evidence="1">
    <location>
        <begin position="259"/>
        <end position="281"/>
    </location>
</feature>